<sequence>MTTTAMMIMMVMMVVLVSGSNSVSTTTTTRSPSSIPSSASTAVSFQVHSFNDLREWPQTLRKIASNGGGPGQHDLWLKVDPHYMPEIFCLLQKRVSHPSEGCLVLNHDEPVDWRPAPYNTTADILTLLADPAIAQFMLPPHRLFIALCFKVDIGSPCDKTEYAKKFLALVDGFFADATAFMQKNPQFQLEFVLDGAGTPNAARTCLAERWRPWNATWIVGSDPQDAATSNNATEGYDRFLINNMSGSSPEDANMLKMQSIAYGKFANGTYPYLFWEPSDQADIHEVVAAYLAGPPNELGLRFAINIDPVQLEVYAGALTGNAWNSFLNLTGTAPFVVALDALVGAPGTLALVVYTDTATSKAFVQPLVLSGPLGTASLFGQPIPLATNASSLPFSSVSATVVAKAGYLLVSDAQSNTDVFQVAVSGGQVVLTSVWSGQVTPFTTSPLATALAFVQNAPESSIWLAQASSQASASSCAVEVSLIGFAPSSPSQAEILVAQTSCAVPYLFSGESVVHLSVDALEVDPANATFGFCESGTVLLVSATTNKATTHVGIACFQTHPDGSTTFVAVDHVADVGTQTSVSLRLAQTASGETTIAFAAVAANSYCWNNEKDNKRGTPALCDSTPSSTTGVLSYTIGSLDSLVLFAHLAAADASISSCSPYGDLKHGMYDMGYAPSASLFVSSSSRALGILELHTGLNGDESDSGNCGLALPHKGQLVLDGFNLRWE</sequence>
<dbReference type="InParanoid" id="A0A0D2X508"/>
<dbReference type="eggNOG" id="ENOG502S3BJ">
    <property type="taxonomic scope" value="Eukaryota"/>
</dbReference>
<evidence type="ECO:0000313" key="2">
    <source>
        <dbReference type="EMBL" id="KJE96984.1"/>
    </source>
</evidence>
<gene>
    <name evidence="2" type="ORF">CAOG_007474</name>
</gene>
<evidence type="ECO:0000313" key="3">
    <source>
        <dbReference type="Proteomes" id="UP000008743"/>
    </source>
</evidence>
<reference evidence="3" key="1">
    <citation type="submission" date="2011-02" db="EMBL/GenBank/DDBJ databases">
        <title>The Genome Sequence of Capsaspora owczarzaki ATCC 30864.</title>
        <authorList>
            <person name="Russ C."/>
            <person name="Cuomo C."/>
            <person name="Burger G."/>
            <person name="Gray M.W."/>
            <person name="Holland P.W.H."/>
            <person name="King N."/>
            <person name="Lang F.B.F."/>
            <person name="Roger A.J."/>
            <person name="Ruiz-Trillo I."/>
            <person name="Young S.K."/>
            <person name="Zeng Q."/>
            <person name="Gargeya S."/>
            <person name="Alvarado L."/>
            <person name="Berlin A."/>
            <person name="Chapman S.B."/>
            <person name="Chen Z."/>
            <person name="Freedman E."/>
            <person name="Gellesch M."/>
            <person name="Goldberg J."/>
            <person name="Griggs A."/>
            <person name="Gujja S."/>
            <person name="Heilman E."/>
            <person name="Heiman D."/>
            <person name="Howarth C."/>
            <person name="Mehta T."/>
            <person name="Neiman D."/>
            <person name="Pearson M."/>
            <person name="Roberts A."/>
            <person name="Saif S."/>
            <person name="Shea T."/>
            <person name="Shenoy N."/>
            <person name="Sisk P."/>
            <person name="Stolte C."/>
            <person name="Sykes S."/>
            <person name="White J."/>
            <person name="Yandava C."/>
            <person name="Haas B."/>
            <person name="Nusbaum C."/>
            <person name="Birren B."/>
        </authorList>
    </citation>
    <scope>NUCLEOTIDE SEQUENCE</scope>
    <source>
        <strain evidence="3">ATCC 30864</strain>
    </source>
</reference>
<feature type="signal peptide" evidence="1">
    <location>
        <begin position="1"/>
        <end position="19"/>
    </location>
</feature>
<accession>A0A0D2X508</accession>
<dbReference type="EMBL" id="KE346373">
    <property type="protein sequence ID" value="KJE96984.1"/>
    <property type="molecule type" value="Genomic_DNA"/>
</dbReference>
<dbReference type="OrthoDB" id="18783at2759"/>
<keyword evidence="3" id="KW-1185">Reference proteome</keyword>
<organism evidence="2 3">
    <name type="scientific">Capsaspora owczarzaki (strain ATCC 30864)</name>
    <dbReference type="NCBI Taxonomy" id="595528"/>
    <lineage>
        <taxon>Eukaryota</taxon>
        <taxon>Filasterea</taxon>
        <taxon>Capsaspora</taxon>
    </lineage>
</organism>
<dbReference type="Proteomes" id="UP000008743">
    <property type="component" value="Unassembled WGS sequence"/>
</dbReference>
<feature type="chain" id="PRO_5002254891" evidence="1">
    <location>
        <begin position="20"/>
        <end position="728"/>
    </location>
</feature>
<proteinExistence type="predicted"/>
<evidence type="ECO:0000256" key="1">
    <source>
        <dbReference type="SAM" id="SignalP"/>
    </source>
</evidence>
<keyword evidence="1" id="KW-0732">Signal</keyword>
<dbReference type="PhylomeDB" id="A0A0D2X508"/>
<dbReference type="AlphaFoldDB" id="A0A0D2X508"/>
<name>A0A0D2X508_CAPO3</name>
<protein>
    <submittedName>
        <fullName evidence="2">Uncharacterized protein</fullName>
    </submittedName>
</protein>